<dbReference type="PANTHER" id="PTHR39652">
    <property type="entry name" value="UPF0201 PROTEIN TK1335"/>
    <property type="match status" value="1"/>
</dbReference>
<dbReference type="PANTHER" id="PTHR39652:SF1">
    <property type="entry name" value="UPF0201 PROTEIN TK1335"/>
    <property type="match status" value="1"/>
</dbReference>
<sequence length="133" mass="15167">MRSLNVDCKISAYCAINPSEDIDKIRTAVSNVLIDMDEKIVGNSLIANSNNYESLSKIYEIIRAKNIKKVYRRNLRQNIVDDSTWFYLNKQAAFANVIALCDEDGLSPLGPIKIVLQSKNIRDVIDWLVPYEE</sequence>
<dbReference type="InterPro" id="IPR022803">
    <property type="entry name" value="Ribosomal_uL5_dom_sf"/>
</dbReference>
<evidence type="ECO:0000313" key="2">
    <source>
        <dbReference type="EMBL" id="AIE98244.1"/>
    </source>
</evidence>
<dbReference type="EMBL" id="KF900530">
    <property type="protein sequence ID" value="AIE98244.1"/>
    <property type="molecule type" value="Genomic_DNA"/>
</dbReference>
<comment type="similarity">
    <text evidence="1">Belongs to the UPF0201 family.</text>
</comment>
<dbReference type="Pfam" id="PF01877">
    <property type="entry name" value="RNA_binding"/>
    <property type="match status" value="1"/>
</dbReference>
<dbReference type="SUPFAM" id="SSF55282">
    <property type="entry name" value="RL5-like"/>
    <property type="match status" value="1"/>
</dbReference>
<dbReference type="AlphaFoldDB" id="A0A075G475"/>
<dbReference type="InterPro" id="IPR002739">
    <property type="entry name" value="PAB1135-like"/>
</dbReference>
<dbReference type="Gene3D" id="3.30.1440.10">
    <property type="match status" value="1"/>
</dbReference>
<proteinExistence type="inferred from homology"/>
<dbReference type="HAMAP" id="MF_01112">
    <property type="entry name" value="UPF0201"/>
    <property type="match status" value="1"/>
</dbReference>
<evidence type="ECO:0000256" key="1">
    <source>
        <dbReference type="HAMAP-Rule" id="MF_01112"/>
    </source>
</evidence>
<name>A0A075G475_9ARCH</name>
<reference evidence="2" key="1">
    <citation type="journal article" date="2014" name="Genome Biol. Evol.">
        <title>Pangenome evidence for extensive interdomain horizontal transfer affecting lineage core and shell genes in uncultured planktonic thaumarchaeota and euryarchaeota.</title>
        <authorList>
            <person name="Deschamps P."/>
            <person name="Zivanovic Y."/>
            <person name="Moreira D."/>
            <person name="Rodriguez-Valera F."/>
            <person name="Lopez-Garcia P."/>
        </authorList>
    </citation>
    <scope>NUCLEOTIDE SEQUENCE</scope>
</reference>
<accession>A0A075G475</accession>
<organism evidence="2">
    <name type="scientific">uncultured marine thaumarchaeote KM3_04_H06</name>
    <dbReference type="NCBI Taxonomy" id="1455967"/>
    <lineage>
        <taxon>Archaea</taxon>
        <taxon>Nitrososphaerota</taxon>
        <taxon>environmental samples</taxon>
    </lineage>
</organism>
<protein>
    <recommendedName>
        <fullName evidence="1">UPF0201 protein</fullName>
    </recommendedName>
</protein>